<evidence type="ECO:0000313" key="2">
    <source>
        <dbReference type="EMBL" id="RDB07366.1"/>
    </source>
</evidence>
<proteinExistence type="predicted"/>
<evidence type="ECO:0000259" key="1">
    <source>
        <dbReference type="PROSITE" id="PS50042"/>
    </source>
</evidence>
<dbReference type="Pfam" id="PF00027">
    <property type="entry name" value="cNMP_binding"/>
    <property type="match status" value="1"/>
</dbReference>
<dbReference type="SUPFAM" id="SSF51206">
    <property type="entry name" value="cAMP-binding domain-like"/>
    <property type="match status" value="1"/>
</dbReference>
<protein>
    <submittedName>
        <fullName evidence="2">Crp/Fnr family transcriptional regulator</fullName>
    </submittedName>
</protein>
<dbReference type="Gene3D" id="2.60.120.10">
    <property type="entry name" value="Jelly Rolls"/>
    <property type="match status" value="1"/>
</dbReference>
<feature type="domain" description="Cyclic nucleotide-binding" evidence="1">
    <location>
        <begin position="11"/>
        <end position="89"/>
    </location>
</feature>
<keyword evidence="3" id="KW-1185">Reference proteome</keyword>
<dbReference type="InterPro" id="IPR018490">
    <property type="entry name" value="cNMP-bd_dom_sf"/>
</dbReference>
<dbReference type="OrthoDB" id="667553at2"/>
<dbReference type="AlphaFoldDB" id="A0A369IL41"/>
<accession>A0A369IL41</accession>
<name>A0A369IL41_9BACT</name>
<dbReference type="RefSeq" id="WP_114459938.1">
    <property type="nucleotide sequence ID" value="NZ_QPIW01000002.1"/>
</dbReference>
<dbReference type="InterPro" id="IPR000595">
    <property type="entry name" value="cNMP-bd_dom"/>
</dbReference>
<dbReference type="InterPro" id="IPR014710">
    <property type="entry name" value="RmlC-like_jellyroll"/>
</dbReference>
<dbReference type="CDD" id="cd00038">
    <property type="entry name" value="CAP_ED"/>
    <property type="match status" value="1"/>
</dbReference>
<organism evidence="2 3">
    <name type="scientific">Runella aurantiaca</name>
    <dbReference type="NCBI Taxonomy" id="2282308"/>
    <lineage>
        <taxon>Bacteria</taxon>
        <taxon>Pseudomonadati</taxon>
        <taxon>Bacteroidota</taxon>
        <taxon>Cytophagia</taxon>
        <taxon>Cytophagales</taxon>
        <taxon>Spirosomataceae</taxon>
        <taxon>Runella</taxon>
    </lineage>
</organism>
<gene>
    <name evidence="2" type="ORF">DVG78_05010</name>
</gene>
<dbReference type="PROSITE" id="PS50042">
    <property type="entry name" value="CNMP_BINDING_3"/>
    <property type="match status" value="1"/>
</dbReference>
<sequence length="192" mass="22292">MREKIVHYFSKIALLSEDEASAIKNSAVVKNYAKGTVLVHEGQFSKETFFVLKGLIRQYNLTEGEEKTTAFFTEEQWVMALNNLEGDNPSPYYWVCEEDSVLLLGNDDSAQIIFNQFPRLESLARKIVENTFADYQQTILNYLTDSPEQRYLRLLESRPDLIQRIPQYQLASYIGVKPESLSRIRKRLTKKP</sequence>
<comment type="caution">
    <text evidence="2">The sequence shown here is derived from an EMBL/GenBank/DDBJ whole genome shotgun (WGS) entry which is preliminary data.</text>
</comment>
<reference evidence="2 3" key="1">
    <citation type="submission" date="2018-07" db="EMBL/GenBank/DDBJ databases">
        <title>Genome analysis of Runella aurantiaca.</title>
        <authorList>
            <person name="Yang X."/>
        </authorList>
    </citation>
    <scope>NUCLEOTIDE SEQUENCE [LARGE SCALE GENOMIC DNA]</scope>
    <source>
        <strain evidence="2 3">YX9</strain>
    </source>
</reference>
<evidence type="ECO:0000313" key="3">
    <source>
        <dbReference type="Proteomes" id="UP000253141"/>
    </source>
</evidence>
<dbReference type="EMBL" id="QPIW01000002">
    <property type="protein sequence ID" value="RDB07366.1"/>
    <property type="molecule type" value="Genomic_DNA"/>
</dbReference>
<dbReference type="Proteomes" id="UP000253141">
    <property type="component" value="Unassembled WGS sequence"/>
</dbReference>